<dbReference type="EMBL" id="JANBOI010003023">
    <property type="protein sequence ID" value="KAJ1719104.1"/>
    <property type="molecule type" value="Genomic_DNA"/>
</dbReference>
<feature type="non-terminal residue" evidence="2">
    <location>
        <position position="1"/>
    </location>
</feature>
<evidence type="ECO:0000256" key="1">
    <source>
        <dbReference type="ARBA" id="ARBA00022679"/>
    </source>
</evidence>
<dbReference type="PANTHER" id="PTHR31896">
    <property type="entry name" value="FAMILY REGULATORY PROTEIN, PUTATIVE (AFU_ORTHOLOGUE AFUA_3G14730)-RELATED"/>
    <property type="match status" value="1"/>
</dbReference>
<evidence type="ECO:0000313" key="2">
    <source>
        <dbReference type="EMBL" id="KAJ1719104.1"/>
    </source>
</evidence>
<sequence length="264" mass="28023">LKKHPADVHPYVAYIAKQDYGSLETVRAKVGTLLATGSLAGSVGLGMRVLQVSGGGIAKLADKYNTGDSDKPLHGVQILYSLLWQRYVAAALCTRAAATGPEEAIFLNILHNMRARAGSEHYVGNGVSTVTVPSTLDLVLNQPIITLARTIKPFVNSVTPGAAVHLAEEIINPGSTFVLKAIYKSGVAESHMTISNASRLPFFEADFGLGSPLAVLWGGLPTEGLSLWLPNCSGGVDVHFGLKDDIYTALKADKLLSEFVHFAN</sequence>
<dbReference type="Gene3D" id="3.30.559.10">
    <property type="entry name" value="Chloramphenicol acetyltransferase-like domain"/>
    <property type="match status" value="1"/>
</dbReference>
<organism evidence="2 3">
    <name type="scientific">Coemansia biformis</name>
    <dbReference type="NCBI Taxonomy" id="1286918"/>
    <lineage>
        <taxon>Eukaryota</taxon>
        <taxon>Fungi</taxon>
        <taxon>Fungi incertae sedis</taxon>
        <taxon>Zoopagomycota</taxon>
        <taxon>Kickxellomycotina</taxon>
        <taxon>Kickxellomycetes</taxon>
        <taxon>Kickxellales</taxon>
        <taxon>Kickxellaceae</taxon>
        <taxon>Coemansia</taxon>
    </lineage>
</organism>
<accession>A0A9W7XV63</accession>
<dbReference type="InterPro" id="IPR051283">
    <property type="entry name" value="Sec_Metabolite_Acyltrans"/>
</dbReference>
<keyword evidence="1" id="KW-0808">Transferase</keyword>
<dbReference type="OrthoDB" id="1862401at2759"/>
<name>A0A9W7XV63_9FUNG</name>
<gene>
    <name evidence="2" type="ORF">LPJ61_006381</name>
</gene>
<dbReference type="GO" id="GO:0016740">
    <property type="term" value="F:transferase activity"/>
    <property type="evidence" value="ECO:0007669"/>
    <property type="project" value="UniProtKB-KW"/>
</dbReference>
<protein>
    <submittedName>
        <fullName evidence="2">Uncharacterized protein</fullName>
    </submittedName>
</protein>
<dbReference type="Pfam" id="PF02458">
    <property type="entry name" value="Transferase"/>
    <property type="match status" value="1"/>
</dbReference>
<dbReference type="InterPro" id="IPR023213">
    <property type="entry name" value="CAT-like_dom_sf"/>
</dbReference>
<keyword evidence="3" id="KW-1185">Reference proteome</keyword>
<proteinExistence type="predicted"/>
<dbReference type="PANTHER" id="PTHR31896:SF64">
    <property type="entry name" value="TRICHOTHECENE 3-O-ACETYLTRANSFERASE"/>
    <property type="match status" value="1"/>
</dbReference>
<evidence type="ECO:0000313" key="3">
    <source>
        <dbReference type="Proteomes" id="UP001143981"/>
    </source>
</evidence>
<comment type="caution">
    <text evidence="2">The sequence shown here is derived from an EMBL/GenBank/DDBJ whole genome shotgun (WGS) entry which is preliminary data.</text>
</comment>
<dbReference type="AlphaFoldDB" id="A0A9W7XV63"/>
<dbReference type="Proteomes" id="UP001143981">
    <property type="component" value="Unassembled WGS sequence"/>
</dbReference>
<reference evidence="2" key="1">
    <citation type="submission" date="2022-07" db="EMBL/GenBank/DDBJ databases">
        <title>Phylogenomic reconstructions and comparative analyses of Kickxellomycotina fungi.</title>
        <authorList>
            <person name="Reynolds N.K."/>
            <person name="Stajich J.E."/>
            <person name="Barry K."/>
            <person name="Grigoriev I.V."/>
            <person name="Crous P."/>
            <person name="Smith M.E."/>
        </authorList>
    </citation>
    <scope>NUCLEOTIDE SEQUENCE</scope>
    <source>
        <strain evidence="2">BCRC 34381</strain>
    </source>
</reference>